<dbReference type="Proteomes" id="UP000661918">
    <property type="component" value="Unassembled WGS sequence"/>
</dbReference>
<evidence type="ECO:0000256" key="1">
    <source>
        <dbReference type="SAM" id="MobiDB-lite"/>
    </source>
</evidence>
<protein>
    <submittedName>
        <fullName evidence="3">DNA-binding protein</fullName>
    </submittedName>
</protein>
<keyword evidence="4" id="KW-1185">Reference proteome</keyword>
<dbReference type="InterPro" id="IPR034660">
    <property type="entry name" value="DinB/YfiT-like"/>
</dbReference>
<feature type="domain" description="Mycothiol-dependent maleylpyruvate isomerase metal-binding" evidence="2">
    <location>
        <begin position="81"/>
        <end position="172"/>
    </location>
</feature>
<name>A0ABQ2GVP4_9DEIO</name>
<sequence length="205" mass="22105">MTKQSKVFVPALITVAGVGLAAGAAYLARNRKEEVKDYVVARVLEAPAGRSSYTDLGQSLERAGNVLAGRAARAADTPANREVLAHIIGIERWGQNRLRVALGQRVYEADRSAAYRPALDAPLDQLRSLLSQTRSGTVDLARQLHAAPPEDGVTVEHNSLGPLSAKAWLRYLTQHADLESRRLRGEKAEGEQAGKGQAALPQRTP</sequence>
<dbReference type="InterPro" id="IPR024344">
    <property type="entry name" value="MDMPI_metal-binding"/>
</dbReference>
<evidence type="ECO:0000313" key="4">
    <source>
        <dbReference type="Proteomes" id="UP000661918"/>
    </source>
</evidence>
<feature type="region of interest" description="Disordered" evidence="1">
    <location>
        <begin position="183"/>
        <end position="205"/>
    </location>
</feature>
<feature type="compositionally biased region" description="Basic and acidic residues" evidence="1">
    <location>
        <begin position="183"/>
        <end position="192"/>
    </location>
</feature>
<comment type="caution">
    <text evidence="3">The sequence shown here is derived from an EMBL/GenBank/DDBJ whole genome shotgun (WGS) entry which is preliminary data.</text>
</comment>
<dbReference type="EMBL" id="BMOM01000019">
    <property type="protein sequence ID" value="GGM13858.1"/>
    <property type="molecule type" value="Genomic_DNA"/>
</dbReference>
<gene>
    <name evidence="3" type="ORF">GCM10010841_23090</name>
</gene>
<reference evidence="4" key="1">
    <citation type="journal article" date="2019" name="Int. J. Syst. Evol. Microbiol.">
        <title>The Global Catalogue of Microorganisms (GCM) 10K type strain sequencing project: providing services to taxonomists for standard genome sequencing and annotation.</title>
        <authorList>
            <consortium name="The Broad Institute Genomics Platform"/>
            <consortium name="The Broad Institute Genome Sequencing Center for Infectious Disease"/>
            <person name="Wu L."/>
            <person name="Ma J."/>
        </authorList>
    </citation>
    <scope>NUCLEOTIDE SEQUENCE [LARGE SCALE GENOMIC DNA]</scope>
    <source>
        <strain evidence="4">JCM 15443</strain>
    </source>
</reference>
<dbReference type="GO" id="GO:0003677">
    <property type="term" value="F:DNA binding"/>
    <property type="evidence" value="ECO:0007669"/>
    <property type="project" value="UniProtKB-KW"/>
</dbReference>
<evidence type="ECO:0000313" key="3">
    <source>
        <dbReference type="EMBL" id="GGM13858.1"/>
    </source>
</evidence>
<dbReference type="RefSeq" id="WP_188904513.1">
    <property type="nucleotide sequence ID" value="NZ_BMOM01000019.1"/>
</dbReference>
<keyword evidence="3" id="KW-0238">DNA-binding</keyword>
<accession>A0ABQ2GVP4</accession>
<evidence type="ECO:0000259" key="2">
    <source>
        <dbReference type="Pfam" id="PF11716"/>
    </source>
</evidence>
<dbReference type="Pfam" id="PF11716">
    <property type="entry name" value="MDMPI_N"/>
    <property type="match status" value="1"/>
</dbReference>
<dbReference type="Gene3D" id="1.20.120.450">
    <property type="entry name" value="dinb family like domain"/>
    <property type="match status" value="1"/>
</dbReference>
<organism evidence="3 4">
    <name type="scientific">Deinococcus aerophilus</name>
    <dbReference type="NCBI Taxonomy" id="522488"/>
    <lineage>
        <taxon>Bacteria</taxon>
        <taxon>Thermotogati</taxon>
        <taxon>Deinococcota</taxon>
        <taxon>Deinococci</taxon>
        <taxon>Deinococcales</taxon>
        <taxon>Deinococcaceae</taxon>
        <taxon>Deinococcus</taxon>
    </lineage>
</organism>
<proteinExistence type="predicted"/>